<keyword evidence="1" id="KW-0812">Transmembrane</keyword>
<dbReference type="Proteomes" id="UP001596087">
    <property type="component" value="Unassembled WGS sequence"/>
</dbReference>
<dbReference type="RefSeq" id="WP_378589459.1">
    <property type="nucleotide sequence ID" value="NZ_JBHSKD010000008.1"/>
</dbReference>
<evidence type="ECO:0000313" key="2">
    <source>
        <dbReference type="EMBL" id="MFC5176860.1"/>
    </source>
</evidence>
<evidence type="ECO:0008006" key="4">
    <source>
        <dbReference type="Google" id="ProtNLM"/>
    </source>
</evidence>
<dbReference type="SUPFAM" id="SSF69304">
    <property type="entry name" value="Tricorn protease N-terminal domain"/>
    <property type="match status" value="1"/>
</dbReference>
<dbReference type="InterPro" id="IPR011042">
    <property type="entry name" value="6-blade_b-propeller_TolB-like"/>
</dbReference>
<dbReference type="InterPro" id="IPR011659">
    <property type="entry name" value="WD40"/>
</dbReference>
<sequence>MTLDQRADAAVRELLAATDVDVTRRLADLRATRRRRDTGRLAALAVAAAALVGATAWVATNTDDDRIEPAPSPHRVSNGALVAAPDVSDAVGGWRVIQGPALDHLPDSSSDGTDLQFMPDGRQAVYVDERGRVLMLDVYTGGSQVIGTCPDQVCVAALSPDGSTLAWSGPPGLRLQQVGQDELRTIPLTDEVDWAGWPSWSPDGSWIAFTSPEGVYLVRPDGSDLRLVQPLPGRAAVWRPVTFSPDGSRIAFLEGVPRDGGDDDELDWTVVTMAVDGSGEHRFFDAGSCPCGGQPVPVMTWSPDGRYLAVTVRHNGPSAGLHVMRPDGSDDRLVSPGYFVGIAWQPLVE</sequence>
<evidence type="ECO:0000313" key="3">
    <source>
        <dbReference type="Proteomes" id="UP001596087"/>
    </source>
</evidence>
<organism evidence="2 3">
    <name type="scientific">Nocardioides taihuensis</name>
    <dbReference type="NCBI Taxonomy" id="1835606"/>
    <lineage>
        <taxon>Bacteria</taxon>
        <taxon>Bacillati</taxon>
        <taxon>Actinomycetota</taxon>
        <taxon>Actinomycetes</taxon>
        <taxon>Propionibacteriales</taxon>
        <taxon>Nocardioidaceae</taxon>
        <taxon>Nocardioides</taxon>
    </lineage>
</organism>
<comment type="caution">
    <text evidence="2">The sequence shown here is derived from an EMBL/GenBank/DDBJ whole genome shotgun (WGS) entry which is preliminary data.</text>
</comment>
<keyword evidence="1" id="KW-1133">Transmembrane helix</keyword>
<keyword evidence="1" id="KW-0472">Membrane</keyword>
<name>A0ABW0BHX4_9ACTN</name>
<protein>
    <recommendedName>
        <fullName evidence="4">WD40 repeat protein</fullName>
    </recommendedName>
</protein>
<evidence type="ECO:0000256" key="1">
    <source>
        <dbReference type="SAM" id="Phobius"/>
    </source>
</evidence>
<dbReference type="Gene3D" id="2.120.10.30">
    <property type="entry name" value="TolB, C-terminal domain"/>
    <property type="match status" value="1"/>
</dbReference>
<proteinExistence type="predicted"/>
<accession>A0ABW0BHX4</accession>
<feature type="transmembrane region" description="Helical" evidence="1">
    <location>
        <begin position="41"/>
        <end position="59"/>
    </location>
</feature>
<keyword evidence="3" id="KW-1185">Reference proteome</keyword>
<dbReference type="EMBL" id="JBHSKD010000008">
    <property type="protein sequence ID" value="MFC5176860.1"/>
    <property type="molecule type" value="Genomic_DNA"/>
</dbReference>
<gene>
    <name evidence="2" type="ORF">ACFPGP_09265</name>
</gene>
<reference evidence="3" key="1">
    <citation type="journal article" date="2019" name="Int. J. Syst. Evol. Microbiol.">
        <title>The Global Catalogue of Microorganisms (GCM) 10K type strain sequencing project: providing services to taxonomists for standard genome sequencing and annotation.</title>
        <authorList>
            <consortium name="The Broad Institute Genomics Platform"/>
            <consortium name="The Broad Institute Genome Sequencing Center for Infectious Disease"/>
            <person name="Wu L."/>
            <person name="Ma J."/>
        </authorList>
    </citation>
    <scope>NUCLEOTIDE SEQUENCE [LARGE SCALE GENOMIC DNA]</scope>
    <source>
        <strain evidence="3">DFY41</strain>
    </source>
</reference>
<dbReference type="Pfam" id="PF07676">
    <property type="entry name" value="PD40"/>
    <property type="match status" value="3"/>
</dbReference>